<dbReference type="Gene3D" id="2.60.40.2700">
    <property type="match status" value="2"/>
</dbReference>
<evidence type="ECO:0008006" key="7">
    <source>
        <dbReference type="Google" id="ProtNLM"/>
    </source>
</evidence>
<feature type="domain" description="AIR9-like A9" evidence="2">
    <location>
        <begin position="456"/>
        <end position="545"/>
    </location>
</feature>
<feature type="domain" description="AIR9-like A9" evidence="2">
    <location>
        <begin position="682"/>
        <end position="758"/>
    </location>
</feature>
<feature type="domain" description="AIR9-like A9" evidence="2">
    <location>
        <begin position="818"/>
        <end position="910"/>
    </location>
</feature>
<keyword evidence="6" id="KW-1185">Reference proteome</keyword>
<feature type="region of interest" description="Disordered" evidence="1">
    <location>
        <begin position="1"/>
        <end position="259"/>
    </location>
</feature>
<feature type="domain" description="AIR9-like A9" evidence="2">
    <location>
        <begin position="921"/>
        <end position="1006"/>
    </location>
</feature>
<gene>
    <name evidence="5" type="ORF">HHK36_004865</name>
</gene>
<evidence type="ECO:0000259" key="4">
    <source>
        <dbReference type="Pfam" id="PF23218"/>
    </source>
</evidence>
<dbReference type="EMBL" id="JABCRI010000003">
    <property type="protein sequence ID" value="KAF8408796.1"/>
    <property type="molecule type" value="Genomic_DNA"/>
</dbReference>
<dbReference type="GO" id="GO:0009506">
    <property type="term" value="C:plasmodesma"/>
    <property type="evidence" value="ECO:0007669"/>
    <property type="project" value="TreeGrafter"/>
</dbReference>
<organism evidence="5 6">
    <name type="scientific">Tetracentron sinense</name>
    <name type="common">Spur-leaf</name>
    <dbReference type="NCBI Taxonomy" id="13715"/>
    <lineage>
        <taxon>Eukaryota</taxon>
        <taxon>Viridiplantae</taxon>
        <taxon>Streptophyta</taxon>
        <taxon>Embryophyta</taxon>
        <taxon>Tracheophyta</taxon>
        <taxon>Spermatophyta</taxon>
        <taxon>Magnoliopsida</taxon>
        <taxon>Trochodendrales</taxon>
        <taxon>Trochodendraceae</taxon>
        <taxon>Tetracentron</taxon>
    </lineage>
</organism>
<feature type="domain" description="AIR9 PH-like" evidence="4">
    <location>
        <begin position="1630"/>
        <end position="1726"/>
    </location>
</feature>
<dbReference type="Gene3D" id="3.80.10.10">
    <property type="entry name" value="Ribonuclease Inhibitor"/>
    <property type="match status" value="1"/>
</dbReference>
<dbReference type="InterPro" id="IPR056363">
    <property type="entry name" value="LRR_LRWD1_dom"/>
</dbReference>
<feature type="compositionally biased region" description="Low complexity" evidence="1">
    <location>
        <begin position="185"/>
        <end position="219"/>
    </location>
</feature>
<dbReference type="SUPFAM" id="SSF52075">
    <property type="entry name" value="Outer arm dynein light chain 1"/>
    <property type="match status" value="1"/>
</dbReference>
<dbReference type="Pfam" id="PF23197">
    <property type="entry name" value="IG_AIR9"/>
    <property type="match status" value="10"/>
</dbReference>
<dbReference type="OMA" id="TIFRWIL"/>
<evidence type="ECO:0000313" key="5">
    <source>
        <dbReference type="EMBL" id="KAF8408796.1"/>
    </source>
</evidence>
<reference evidence="5 6" key="1">
    <citation type="submission" date="2020-04" db="EMBL/GenBank/DDBJ databases">
        <title>Plant Genome Project.</title>
        <authorList>
            <person name="Zhang R.-G."/>
        </authorList>
    </citation>
    <scope>NUCLEOTIDE SEQUENCE [LARGE SCALE GENOMIC DNA]</scope>
    <source>
        <strain evidence="5">YNK0</strain>
        <tissue evidence="5">Leaf</tissue>
    </source>
</reference>
<evidence type="ECO:0000259" key="3">
    <source>
        <dbReference type="Pfam" id="PF23211"/>
    </source>
</evidence>
<dbReference type="OrthoDB" id="1904536at2759"/>
<dbReference type="PROSITE" id="PS51450">
    <property type="entry name" value="LRR"/>
    <property type="match status" value="2"/>
</dbReference>
<feature type="compositionally biased region" description="Polar residues" evidence="1">
    <location>
        <begin position="63"/>
        <end position="85"/>
    </location>
</feature>
<dbReference type="InterPro" id="IPR001611">
    <property type="entry name" value="Leu-rich_rpt"/>
</dbReference>
<dbReference type="Proteomes" id="UP000655225">
    <property type="component" value="Unassembled WGS sequence"/>
</dbReference>
<proteinExistence type="predicted"/>
<feature type="domain" description="AIR9-like A9" evidence="2">
    <location>
        <begin position="1022"/>
        <end position="1100"/>
    </location>
</feature>
<dbReference type="Pfam" id="PF23211">
    <property type="entry name" value="LRR_LRWD1"/>
    <property type="match status" value="1"/>
</dbReference>
<feature type="compositionally biased region" description="Basic and acidic residues" evidence="1">
    <location>
        <begin position="124"/>
        <end position="134"/>
    </location>
</feature>
<dbReference type="FunFam" id="2.60.40.2700:FF:000003">
    <property type="entry name" value="187-kDa microtubule-associated protein AIR9 isoform X2"/>
    <property type="match status" value="1"/>
</dbReference>
<feature type="compositionally biased region" description="Polar residues" evidence="1">
    <location>
        <begin position="163"/>
        <end position="174"/>
    </location>
</feature>
<feature type="compositionally biased region" description="Polar residues" evidence="1">
    <location>
        <begin position="100"/>
        <end position="115"/>
    </location>
</feature>
<evidence type="ECO:0000259" key="2">
    <source>
        <dbReference type="Pfam" id="PF23197"/>
    </source>
</evidence>
<dbReference type="PANTHER" id="PTHR31149:SF11">
    <property type="entry name" value="187-KDA MICROTUBULE-ASSOCIATED PROTEIN AIR9"/>
    <property type="match status" value="1"/>
</dbReference>
<feature type="domain" description="Leucine-rich repeat and WD repeat-containing protein 1 LRR" evidence="3">
    <location>
        <begin position="282"/>
        <end position="402"/>
    </location>
</feature>
<feature type="compositionally biased region" description="Polar residues" evidence="1">
    <location>
        <begin position="135"/>
        <end position="151"/>
    </location>
</feature>
<feature type="domain" description="AIR9-like A9" evidence="2">
    <location>
        <begin position="1115"/>
        <end position="1198"/>
    </location>
</feature>
<evidence type="ECO:0000313" key="6">
    <source>
        <dbReference type="Proteomes" id="UP000655225"/>
    </source>
</evidence>
<feature type="domain" description="AIR9-like A9" evidence="2">
    <location>
        <begin position="1211"/>
        <end position="1302"/>
    </location>
</feature>
<dbReference type="InterPro" id="IPR032675">
    <property type="entry name" value="LRR_dom_sf"/>
</dbReference>
<feature type="domain" description="AIR9-like A9" evidence="2">
    <location>
        <begin position="586"/>
        <end position="673"/>
    </location>
</feature>
<sequence>MEGSSVNSSEDRVKKPQISEMSKRSSVSSAESVKRTAKPGVMPVARVSGPDALSRKRVEGKNGTVSSPNVVKSTVMGSSLSSNAAPSKRRNSTGGLAEKQSVSVTKRQDSATSVTGKRITPSDPSKRPVLENRRTSLPSVASKPSSRVSTSETKKPSPVPSGIRSSRMSPKSDMSQQDSVKKPSVKSSLSVSSTRRTPSSSLDSSSSSNLKKTVSKVSSPLARSPSVTSRLKSGSLSLSVDRGSLSGRRKAPTSESRDSRFIMLPQVEVKASDDVRLDLRGHRVRSLNASGLNLSPNLEFVYLRDNLLSSLEGIEILKRVKVLDLSFNDFKGPGFEPLENCKALQQLYLAGNQITSLTSLPQLPNLEHLRVEENPILEMSHLEATSILLVGPTLKKFNDRDLSREEVELAKRYPAHTALCIRDGWEFCRPELAADSTFRFLVEQWKDHLPPGYVLKEASIDQPFEEDACRCHFVFVKDRTLSSDSELVLKYQWFVGEKTPTNFLAIADAVGEVYWPKHENIDKFLKVECTPIVRETEYPSIFAVSSPVAPEQVYRKICYMMCPTDLTFYQLILTVLSCTGTGYPKVLNMDVRGELVEGNVIKGYPEIAWCGGTPGKGVASWLRRRWNSSPVVIVGAEDEEYQLTIVDIDSSLVFMYTPVTEEGAKGEPQYAMTDFVKAAPPSVNNVRILGDAVEGNTIKGVGEYFGGREGPSKFEWLRENKETGDFIVVSTGTAEYTLTKEDVGRRLAFVYIPINFEGLFIPFQAGRGICINSDSESKARFWLLLQISFVIPICYDYSDSLCTFSCCSDFGLYPAPPKVSNLKIIGDIKEGNKVTITAIVTGGTEGSSRVQWFKTSSLKFEGENSLEAVSTSKIAKAFRIPLGAVGYYIVAKFTPMAPDGESGNPAYVISERAVETLPPSLNFLTVTGDYSEGEMLTASYGYIGGHEGKSMYNWYLHEAETDLGALVPDVSGLLQYRITKDAIGKFVSFKCTPMRDDGVVGEPRTCLGQERVRPGSPRLLYLQILGNAVEGTTLHVDKKYWGGEEGDSVFRWFLISSDGTQSEIKGATTASYMLSCDDIGFSISVSCEPVRSDWARGPTVLSEQIGPIIPGPPTCQSLEFLGSMMEGQRLSFIVTYSGGERGNCSHEWFRVKSNGAKDKLGVDEFLDLTLEDVDGRIELVYTPMRKDGLSGSPKSVVSNVIAPADPMGVELIIPDCCEDKEVFPQKSYYGGQEGEGEYTWYRMKNKLHGSDLMNISNACEDVLIRGTTLTYIPLLEDVGAYLALYWVPTRADGKHGEPLVSISNYPVTAALPVVSNVHIKELSSGIYSGEGEYYGGYEGSSLFSWYRETTEGTIVLINGANSTTYEVMDSDYNCRLLFGYTPVRSDSVVGELKLSEPSVIILPELPEVQMLSLTGKAVEGEILKAVEVIPKSEIQQHVWDKYKKHVKYQWFCLSEMGENRSFESLPSQRSCSYKVRLEDIGRCLRCECIVTDVFGRSSEPASAETDPILPGIPKIDKLEIEGRGFHTNLYAVRGIYSGGKEGKSRIQWLRSMVGSPDLISIPGEMGRMYEANVDDVGYRLVAIYTPVREDGVEGRPVSASTEPIAVEPDIVKEVKQKLDLGSVKFEVLCDKDRSPKKVPGVGSLERRILEVNRKRVKVVKPGSKTSFPTAEIRGSYAPPFHVELFRNDQHRLRIVVDSENEVDLMVQTRHMRDVIVLVIRGLAQRFNSTSLNSLLKIET</sequence>
<dbReference type="Pfam" id="PF23218">
    <property type="entry name" value="PH_AIR9"/>
    <property type="match status" value="1"/>
</dbReference>
<feature type="domain" description="AIR9-like A9" evidence="2">
    <location>
        <begin position="1515"/>
        <end position="1600"/>
    </location>
</feature>
<dbReference type="InterPro" id="IPR056284">
    <property type="entry name" value="AIR9-like_A9"/>
</dbReference>
<protein>
    <recommendedName>
        <fullName evidence="7">187-kDa microtubule-associated protein AIR9</fullName>
    </recommendedName>
</protein>
<accession>A0A835DMA1</accession>
<dbReference type="FunFam" id="2.60.40.2700:FF:000002">
    <property type="entry name" value="187-kDa microtubule-associated protein AIR9"/>
    <property type="match status" value="1"/>
</dbReference>
<dbReference type="InterPro" id="IPR056287">
    <property type="entry name" value="PH_AIR9"/>
</dbReference>
<feature type="domain" description="AIR9-like A9" evidence="2">
    <location>
        <begin position="1325"/>
        <end position="1393"/>
    </location>
</feature>
<evidence type="ECO:0000256" key="1">
    <source>
        <dbReference type="SAM" id="MobiDB-lite"/>
    </source>
</evidence>
<name>A0A835DMA1_TETSI</name>
<feature type="compositionally biased region" description="Polar residues" evidence="1">
    <location>
        <begin position="225"/>
        <end position="238"/>
    </location>
</feature>
<dbReference type="PANTHER" id="PTHR31149">
    <property type="entry name" value="EXPRESSED PROTEIN"/>
    <property type="match status" value="1"/>
</dbReference>
<comment type="caution">
    <text evidence="5">The sequence shown here is derived from an EMBL/GenBank/DDBJ whole genome shotgun (WGS) entry which is preliminary data.</text>
</comment>
<dbReference type="GO" id="GO:0005886">
    <property type="term" value="C:plasma membrane"/>
    <property type="evidence" value="ECO:0007669"/>
    <property type="project" value="TreeGrafter"/>
</dbReference>